<dbReference type="PROSITE" id="PS50004">
    <property type="entry name" value="C2"/>
    <property type="match status" value="1"/>
</dbReference>
<accession>A0A0K2TE12</accession>
<dbReference type="SMART" id="SM00239">
    <property type="entry name" value="C2"/>
    <property type="match status" value="1"/>
</dbReference>
<name>A0A0K2TE12_LEPSM</name>
<dbReference type="InterPro" id="IPR000008">
    <property type="entry name" value="C2_dom"/>
</dbReference>
<dbReference type="EMBL" id="HACA01006902">
    <property type="protein sequence ID" value="CDW24263.1"/>
    <property type="molecule type" value="Transcribed_RNA"/>
</dbReference>
<evidence type="ECO:0000259" key="1">
    <source>
        <dbReference type="PROSITE" id="PS50004"/>
    </source>
</evidence>
<dbReference type="CDD" id="cd00030">
    <property type="entry name" value="C2"/>
    <property type="match status" value="1"/>
</dbReference>
<gene>
    <name evidence="2" type="primary">esyt3</name>
</gene>
<sequence>MGFKKPKSSIGKSKSLRPCHYMGPVATSLTPSVPKCLMRVEILEGRDLARFKLPLICICPPKTDPFITLSVTELRPYLITPPIKGTTNPKFNYLTEIPLLERDIKFRELRIGVMDAFTNCSALKGSGSLGFTTIDIKKAYESKGPHCSWYQLGEGKGGQIKIVLHFFPINDGRFNLPMFAISEDRRINQAVFILVIHRVFTTQKCRPIISIKVTGRPTERTSAGHFCNVYEFSEEFIFPIYYVGTDKVCIRVENEYGNSKAIKTASKKICGFMRRILTNVNLDREDDLHRHQDEDLSNFHMKIAESTYPITFFNGNNQVLKMHSFDGHSVKLSIIGKIYFVKSC</sequence>
<dbReference type="Gene3D" id="2.60.40.150">
    <property type="entry name" value="C2 domain"/>
    <property type="match status" value="1"/>
</dbReference>
<proteinExistence type="predicted"/>
<dbReference type="OrthoDB" id="1029639at2759"/>
<evidence type="ECO:0000313" key="2">
    <source>
        <dbReference type="EMBL" id="CDW24263.1"/>
    </source>
</evidence>
<reference evidence="2" key="1">
    <citation type="submission" date="2014-05" db="EMBL/GenBank/DDBJ databases">
        <authorList>
            <person name="Chronopoulou M."/>
        </authorList>
    </citation>
    <scope>NUCLEOTIDE SEQUENCE</scope>
    <source>
        <tissue evidence="2">Whole organism</tissue>
    </source>
</reference>
<dbReference type="Pfam" id="PF00168">
    <property type="entry name" value="C2"/>
    <property type="match status" value="1"/>
</dbReference>
<dbReference type="AlphaFoldDB" id="A0A0K2TE12"/>
<dbReference type="InterPro" id="IPR035892">
    <property type="entry name" value="C2_domain_sf"/>
</dbReference>
<organism evidence="2">
    <name type="scientific">Lepeophtheirus salmonis</name>
    <name type="common">Salmon louse</name>
    <name type="synonym">Caligus salmonis</name>
    <dbReference type="NCBI Taxonomy" id="72036"/>
    <lineage>
        <taxon>Eukaryota</taxon>
        <taxon>Metazoa</taxon>
        <taxon>Ecdysozoa</taxon>
        <taxon>Arthropoda</taxon>
        <taxon>Crustacea</taxon>
        <taxon>Multicrustacea</taxon>
        <taxon>Hexanauplia</taxon>
        <taxon>Copepoda</taxon>
        <taxon>Siphonostomatoida</taxon>
        <taxon>Caligidae</taxon>
        <taxon>Lepeophtheirus</taxon>
    </lineage>
</organism>
<dbReference type="SUPFAM" id="SSF49562">
    <property type="entry name" value="C2 domain (Calcium/lipid-binding domain, CaLB)"/>
    <property type="match status" value="1"/>
</dbReference>
<feature type="domain" description="C2" evidence="1">
    <location>
        <begin position="21"/>
        <end position="150"/>
    </location>
</feature>
<protein>
    <submittedName>
        <fullName evidence="2">Extended synaptotagminlike protein 3 [Danio rerio]</fullName>
    </submittedName>
</protein>